<dbReference type="Proteomes" id="UP000837803">
    <property type="component" value="Unassembled WGS sequence"/>
</dbReference>
<dbReference type="Gene3D" id="3.30.460.10">
    <property type="entry name" value="Beta Polymerase, domain 2"/>
    <property type="match status" value="1"/>
</dbReference>
<evidence type="ECO:0000313" key="2">
    <source>
        <dbReference type="Proteomes" id="UP000837803"/>
    </source>
</evidence>
<keyword evidence="2" id="KW-1185">Reference proteome</keyword>
<dbReference type="Pfam" id="PF04439">
    <property type="entry name" value="Adenyl_transf"/>
    <property type="match status" value="1"/>
</dbReference>
<dbReference type="SUPFAM" id="SSF81301">
    <property type="entry name" value="Nucleotidyltransferase"/>
    <property type="match status" value="1"/>
</dbReference>
<accession>A0ABN8F471</accession>
<protein>
    <submittedName>
        <fullName evidence="1">Aminoglycoside 6-adenylyltransferase</fullName>
        <ecNumber evidence="1">2.7.7.-</ecNumber>
    </submittedName>
</protein>
<dbReference type="GO" id="GO:0016779">
    <property type="term" value="F:nucleotidyltransferase activity"/>
    <property type="evidence" value="ECO:0007669"/>
    <property type="project" value="UniProtKB-KW"/>
</dbReference>
<keyword evidence="1" id="KW-0548">Nucleotidyltransferase</keyword>
<reference evidence="1" key="1">
    <citation type="submission" date="2021-12" db="EMBL/GenBank/DDBJ databases">
        <authorList>
            <person name="Rodrigo-Torres L."/>
            <person name="Arahal R. D."/>
            <person name="Lucena T."/>
        </authorList>
    </citation>
    <scope>NUCLEOTIDE SEQUENCE</scope>
    <source>
        <strain evidence="1">CECT 8419</strain>
    </source>
</reference>
<dbReference type="InterPro" id="IPR007530">
    <property type="entry name" value="Aminoglycoside_adenylylTfrase"/>
</dbReference>
<dbReference type="SUPFAM" id="SSF81631">
    <property type="entry name" value="PAP/OAS1 substrate-binding domain"/>
    <property type="match status" value="1"/>
</dbReference>
<dbReference type="InterPro" id="IPR043519">
    <property type="entry name" value="NT_sf"/>
</dbReference>
<gene>
    <name evidence="1" type="primary">aadK</name>
    <name evidence="1" type="ORF">LEM8419_00865</name>
</gene>
<evidence type="ECO:0000313" key="1">
    <source>
        <dbReference type="EMBL" id="CAH0999565.1"/>
    </source>
</evidence>
<organism evidence="1 2">
    <name type="scientific">Neolewinella maritima</name>
    <dbReference type="NCBI Taxonomy" id="1383882"/>
    <lineage>
        <taxon>Bacteria</taxon>
        <taxon>Pseudomonadati</taxon>
        <taxon>Bacteroidota</taxon>
        <taxon>Saprospiria</taxon>
        <taxon>Saprospirales</taxon>
        <taxon>Lewinellaceae</taxon>
        <taxon>Neolewinella</taxon>
    </lineage>
</organism>
<comment type="caution">
    <text evidence="1">The sequence shown here is derived from an EMBL/GenBank/DDBJ whole genome shotgun (WGS) entry which is preliminary data.</text>
</comment>
<dbReference type="EC" id="2.7.7.-" evidence="1"/>
<keyword evidence="1" id="KW-0808">Transferase</keyword>
<name>A0ABN8F471_9BACT</name>
<proteinExistence type="predicted"/>
<sequence>MRTPHEILNLVSTIAKHDDRVLAALLVGSRANQDIQGDKYQDYDIMYVVDDIKEVVADAQWITVFGDPILMQTPDSMVIPRGDPVTGDTTQRYAYLMLFADYVRIDLTLVELEALGSCVDTPADVLIDKAGVLGSAVDAYSADNFLVTKPSQREFSDCCNEFWWVSTYVTKGLLRAELLYAKGKLERPLRDMLLLMLSWKVGCAFDFAVNLGSEYRFLKRYLDEAAWRKLRNSYPLLDQRSIWESLNAMTNQFEQLEKDVAKQLQYTYCQSDIDAAKKYLMDSFDDISKHF</sequence>
<dbReference type="Gene3D" id="1.20.120.330">
    <property type="entry name" value="Nucleotidyltransferases domain 2"/>
    <property type="match status" value="1"/>
</dbReference>
<dbReference type="EMBL" id="CAKLPZ010000001">
    <property type="protein sequence ID" value="CAH0999565.1"/>
    <property type="molecule type" value="Genomic_DNA"/>
</dbReference>